<dbReference type="SUPFAM" id="SSF53623">
    <property type="entry name" value="MurD-like peptide ligases, catalytic domain"/>
    <property type="match status" value="1"/>
</dbReference>
<keyword evidence="9 10" id="KW-0961">Cell wall biogenesis/degradation</keyword>
<dbReference type="GO" id="GO:0005524">
    <property type="term" value="F:ATP binding"/>
    <property type="evidence" value="ECO:0007669"/>
    <property type="project" value="UniProtKB-UniRule"/>
</dbReference>
<evidence type="ECO:0000256" key="1">
    <source>
        <dbReference type="ARBA" id="ARBA00022490"/>
    </source>
</evidence>
<name>A0AA96GLX9_9BACT</name>
<dbReference type="SUPFAM" id="SSF53244">
    <property type="entry name" value="MurD-like peptide ligases, peptide-binding domain"/>
    <property type="match status" value="1"/>
</dbReference>
<dbReference type="Pfam" id="PF01225">
    <property type="entry name" value="Mur_ligase"/>
    <property type="match status" value="1"/>
</dbReference>
<reference evidence="15 16" key="1">
    <citation type="submission" date="2023-01" db="EMBL/GenBank/DDBJ databases">
        <title>Cultivation and genomic characterization of new, ubiquitous marine nitrite-oxidizing bacteria from the Nitrospirales.</title>
        <authorList>
            <person name="Mueller A.J."/>
            <person name="Daebeler A."/>
            <person name="Herbold C.W."/>
            <person name="Kirkegaard R.H."/>
            <person name="Daims H."/>
        </authorList>
    </citation>
    <scope>NUCLEOTIDE SEQUENCE [LARGE SCALE GENOMIC DNA]</scope>
    <source>
        <strain evidence="15 16">DK</strain>
    </source>
</reference>
<evidence type="ECO:0000313" key="16">
    <source>
        <dbReference type="Proteomes" id="UP001302494"/>
    </source>
</evidence>
<dbReference type="Gene3D" id="3.40.1190.10">
    <property type="entry name" value="Mur-like, catalytic domain"/>
    <property type="match status" value="1"/>
</dbReference>
<evidence type="ECO:0000256" key="2">
    <source>
        <dbReference type="ARBA" id="ARBA00022598"/>
    </source>
</evidence>
<dbReference type="InterPro" id="IPR036615">
    <property type="entry name" value="Mur_ligase_C_dom_sf"/>
</dbReference>
<dbReference type="InterPro" id="IPR035911">
    <property type="entry name" value="MurE/MurF_N"/>
</dbReference>
<feature type="domain" description="Mur ligase N-terminal catalytic" evidence="12">
    <location>
        <begin position="30"/>
        <end position="107"/>
    </location>
</feature>
<organism evidence="15 16">
    <name type="scientific">Candidatus Nitrospira neomarina</name>
    <dbReference type="NCBI Taxonomy" id="3020899"/>
    <lineage>
        <taxon>Bacteria</taxon>
        <taxon>Pseudomonadati</taxon>
        <taxon>Nitrospirota</taxon>
        <taxon>Nitrospiria</taxon>
        <taxon>Nitrospirales</taxon>
        <taxon>Nitrospiraceae</taxon>
        <taxon>Nitrospira</taxon>
    </lineage>
</organism>
<proteinExistence type="inferred from homology"/>
<keyword evidence="1 10" id="KW-0963">Cytoplasm</keyword>
<dbReference type="GO" id="GO:0008360">
    <property type="term" value="P:regulation of cell shape"/>
    <property type="evidence" value="ECO:0007669"/>
    <property type="project" value="UniProtKB-KW"/>
</dbReference>
<dbReference type="GO" id="GO:0047480">
    <property type="term" value="F:UDP-N-acetylmuramoyl-tripeptide-D-alanyl-D-alanine ligase activity"/>
    <property type="evidence" value="ECO:0007669"/>
    <property type="project" value="UniProtKB-UniRule"/>
</dbReference>
<dbReference type="Proteomes" id="UP001302494">
    <property type="component" value="Chromosome"/>
</dbReference>
<dbReference type="KEGG" id="nneo:PQG83_17660"/>
<evidence type="ECO:0000256" key="10">
    <source>
        <dbReference type="HAMAP-Rule" id="MF_02019"/>
    </source>
</evidence>
<keyword evidence="8 10" id="KW-0131">Cell cycle</keyword>
<evidence type="ECO:0000259" key="12">
    <source>
        <dbReference type="Pfam" id="PF01225"/>
    </source>
</evidence>
<evidence type="ECO:0000256" key="9">
    <source>
        <dbReference type="ARBA" id="ARBA00023316"/>
    </source>
</evidence>
<dbReference type="GO" id="GO:0009252">
    <property type="term" value="P:peptidoglycan biosynthetic process"/>
    <property type="evidence" value="ECO:0007669"/>
    <property type="project" value="UniProtKB-UniRule"/>
</dbReference>
<protein>
    <recommendedName>
        <fullName evidence="10 11">UDP-N-acetylmuramoyl-tripeptide--D-alanyl-D-alanine ligase</fullName>
        <ecNumber evidence="10 11">6.3.2.10</ecNumber>
    </recommendedName>
    <alternativeName>
        <fullName evidence="10">D-alanyl-D-alanine-adding enzyme</fullName>
    </alternativeName>
</protein>
<dbReference type="Pfam" id="PF02875">
    <property type="entry name" value="Mur_ligase_C"/>
    <property type="match status" value="1"/>
</dbReference>
<sequence length="471" mass="51321">MAAFEINEVLDATEGRLLLQGPQKGRKLRVQTDSRELKAGDLFLALKGEKFDGHEFVKTACKLGARGVVVEEAQAREMLTQVRQAGQGPVMVVAVTNTLRAYQDLARFHRLRFSIPVVAITGSNGKTTTKEMVYQVLATRWRVHKTQGNFNNAIGVPRTLLGLHSKHQAAVIEMGVDQVGQTTQLCDMTRPTAGVITNVGPDHLEFYGTMARSATSKAELLDWLPRTDGAAILNADDRYFEMFSRKAKCPVISFGMSAQADVRAVDLEWNGRRTEFRLFLPHRKLAKRASVRIMGPHNIANALAGASVGCAMGLSGDDIVSGLQKFRPAPMRSEIRRWGGVLYLYDCYNANPASVKAALESLVGLNMAKRTIAVLGDMLELGPKEAQFHQEIGRDAAKHHVTHLIACGAFGHNMSEGAQKVHGPTHVSVVKDATEAGALLKTIVKRGDAVLIKASRGAKMERVLDAVRPGS</sequence>
<dbReference type="EMBL" id="CP116968">
    <property type="protein sequence ID" value="WNM61563.1"/>
    <property type="molecule type" value="Genomic_DNA"/>
</dbReference>
<feature type="domain" description="Mur ligase C-terminal" evidence="13">
    <location>
        <begin position="332"/>
        <end position="456"/>
    </location>
</feature>
<keyword evidence="16" id="KW-1185">Reference proteome</keyword>
<keyword evidence="6 10" id="KW-0133">Cell shape</keyword>
<feature type="domain" description="Mur ligase central" evidence="14">
    <location>
        <begin position="120"/>
        <end position="307"/>
    </location>
</feature>
<evidence type="ECO:0000256" key="3">
    <source>
        <dbReference type="ARBA" id="ARBA00022618"/>
    </source>
</evidence>
<comment type="function">
    <text evidence="10 11">Involved in cell wall formation. Catalyzes the final step in the synthesis of UDP-N-acetylmuramoyl-pentapeptide, the precursor of murein.</text>
</comment>
<dbReference type="InterPro" id="IPR051046">
    <property type="entry name" value="MurCDEF_CellWall_CoF430Synth"/>
</dbReference>
<feature type="binding site" evidence="10">
    <location>
        <begin position="122"/>
        <end position="128"/>
    </location>
    <ligand>
        <name>ATP</name>
        <dbReference type="ChEBI" id="CHEBI:30616"/>
    </ligand>
</feature>
<evidence type="ECO:0000256" key="11">
    <source>
        <dbReference type="RuleBase" id="RU004136"/>
    </source>
</evidence>
<dbReference type="SUPFAM" id="SSF63418">
    <property type="entry name" value="MurE/MurF N-terminal domain"/>
    <property type="match status" value="1"/>
</dbReference>
<dbReference type="Gene3D" id="3.40.1390.10">
    <property type="entry name" value="MurE/MurF, N-terminal domain"/>
    <property type="match status" value="1"/>
</dbReference>
<dbReference type="InterPro" id="IPR004101">
    <property type="entry name" value="Mur_ligase_C"/>
</dbReference>
<evidence type="ECO:0000313" key="15">
    <source>
        <dbReference type="EMBL" id="WNM61563.1"/>
    </source>
</evidence>
<keyword evidence="3 10" id="KW-0132">Cell division</keyword>
<evidence type="ECO:0000256" key="4">
    <source>
        <dbReference type="ARBA" id="ARBA00022741"/>
    </source>
</evidence>
<dbReference type="GO" id="GO:0005737">
    <property type="term" value="C:cytoplasm"/>
    <property type="evidence" value="ECO:0007669"/>
    <property type="project" value="UniProtKB-SubCell"/>
</dbReference>
<dbReference type="RefSeq" id="WP_312743909.1">
    <property type="nucleotide sequence ID" value="NZ_CP116968.1"/>
</dbReference>
<dbReference type="InterPro" id="IPR000713">
    <property type="entry name" value="Mur_ligase_N"/>
</dbReference>
<dbReference type="InterPro" id="IPR036565">
    <property type="entry name" value="Mur-like_cat_sf"/>
</dbReference>
<dbReference type="EC" id="6.3.2.10" evidence="10 11"/>
<comment type="subcellular location">
    <subcellularLocation>
        <location evidence="10 11">Cytoplasm</location>
    </subcellularLocation>
</comment>
<evidence type="ECO:0000256" key="5">
    <source>
        <dbReference type="ARBA" id="ARBA00022840"/>
    </source>
</evidence>
<evidence type="ECO:0000256" key="7">
    <source>
        <dbReference type="ARBA" id="ARBA00022984"/>
    </source>
</evidence>
<dbReference type="Gene3D" id="3.90.190.20">
    <property type="entry name" value="Mur ligase, C-terminal domain"/>
    <property type="match status" value="1"/>
</dbReference>
<gene>
    <name evidence="10" type="primary">murF</name>
    <name evidence="15" type="ORF">PQG83_17660</name>
</gene>
<dbReference type="InterPro" id="IPR013221">
    <property type="entry name" value="Mur_ligase_cen"/>
</dbReference>
<keyword evidence="7 10" id="KW-0573">Peptidoglycan synthesis</keyword>
<dbReference type="HAMAP" id="MF_02019">
    <property type="entry name" value="MurF"/>
    <property type="match status" value="1"/>
</dbReference>
<evidence type="ECO:0000256" key="6">
    <source>
        <dbReference type="ARBA" id="ARBA00022960"/>
    </source>
</evidence>
<dbReference type="GO" id="GO:0071555">
    <property type="term" value="P:cell wall organization"/>
    <property type="evidence" value="ECO:0007669"/>
    <property type="project" value="UniProtKB-KW"/>
</dbReference>
<dbReference type="NCBIfam" id="TIGR01143">
    <property type="entry name" value="murF"/>
    <property type="match status" value="1"/>
</dbReference>
<keyword evidence="5 10" id="KW-0067">ATP-binding</keyword>
<comment type="pathway">
    <text evidence="10 11">Cell wall biogenesis; peptidoglycan biosynthesis.</text>
</comment>
<dbReference type="GO" id="GO:0051301">
    <property type="term" value="P:cell division"/>
    <property type="evidence" value="ECO:0007669"/>
    <property type="project" value="UniProtKB-KW"/>
</dbReference>
<accession>A0AA96GLX9</accession>
<evidence type="ECO:0000259" key="14">
    <source>
        <dbReference type="Pfam" id="PF08245"/>
    </source>
</evidence>
<evidence type="ECO:0000259" key="13">
    <source>
        <dbReference type="Pfam" id="PF02875"/>
    </source>
</evidence>
<comment type="catalytic activity">
    <reaction evidence="10 11">
        <text>D-alanyl-D-alanine + UDP-N-acetyl-alpha-D-muramoyl-L-alanyl-gamma-D-glutamyl-meso-2,6-diaminopimelate + ATP = UDP-N-acetyl-alpha-D-muramoyl-L-alanyl-gamma-D-glutamyl-meso-2,6-diaminopimeloyl-D-alanyl-D-alanine + ADP + phosphate + H(+)</text>
        <dbReference type="Rhea" id="RHEA:28374"/>
        <dbReference type="ChEBI" id="CHEBI:15378"/>
        <dbReference type="ChEBI" id="CHEBI:30616"/>
        <dbReference type="ChEBI" id="CHEBI:43474"/>
        <dbReference type="ChEBI" id="CHEBI:57822"/>
        <dbReference type="ChEBI" id="CHEBI:61386"/>
        <dbReference type="ChEBI" id="CHEBI:83905"/>
        <dbReference type="ChEBI" id="CHEBI:456216"/>
        <dbReference type="EC" id="6.3.2.10"/>
    </reaction>
</comment>
<dbReference type="InterPro" id="IPR005863">
    <property type="entry name" value="UDP-N-AcMur_synth"/>
</dbReference>
<dbReference type="PANTHER" id="PTHR43024:SF1">
    <property type="entry name" value="UDP-N-ACETYLMURAMOYL-TRIPEPTIDE--D-ALANYL-D-ALANINE LIGASE"/>
    <property type="match status" value="1"/>
</dbReference>
<dbReference type="PANTHER" id="PTHR43024">
    <property type="entry name" value="UDP-N-ACETYLMURAMOYL-TRIPEPTIDE--D-ALANYL-D-ALANINE LIGASE"/>
    <property type="match status" value="1"/>
</dbReference>
<dbReference type="Pfam" id="PF08245">
    <property type="entry name" value="Mur_ligase_M"/>
    <property type="match status" value="1"/>
</dbReference>
<dbReference type="AlphaFoldDB" id="A0AA96GLX9"/>
<keyword evidence="4 10" id="KW-0547">Nucleotide-binding</keyword>
<comment type="similarity">
    <text evidence="10">Belongs to the MurCDEF family. MurF subfamily.</text>
</comment>
<evidence type="ECO:0000256" key="8">
    <source>
        <dbReference type="ARBA" id="ARBA00023306"/>
    </source>
</evidence>
<keyword evidence="2 10" id="KW-0436">Ligase</keyword>